<dbReference type="Gene3D" id="2.30.29.80">
    <property type="match status" value="1"/>
</dbReference>
<organism evidence="12 13">
    <name type="scientific">Comamonas thiooxydans</name>
    <dbReference type="NCBI Taxonomy" id="363952"/>
    <lineage>
        <taxon>Bacteria</taxon>
        <taxon>Pseudomonadati</taxon>
        <taxon>Pseudomonadota</taxon>
        <taxon>Betaproteobacteria</taxon>
        <taxon>Burkholderiales</taxon>
        <taxon>Comamonadaceae</taxon>
        <taxon>Comamonas</taxon>
    </lineage>
</organism>
<evidence type="ECO:0000256" key="2">
    <source>
        <dbReference type="ARBA" id="ARBA00022490"/>
    </source>
</evidence>
<keyword evidence="2 9" id="KW-0963">Cytoplasm</keyword>
<dbReference type="InterPro" id="IPR050203">
    <property type="entry name" value="Trp-tRNA_synthetase"/>
</dbReference>
<dbReference type="Proteomes" id="UP001161065">
    <property type="component" value="Unassembled WGS sequence"/>
</dbReference>
<dbReference type="RefSeq" id="WP_179625577.1">
    <property type="nucleotide sequence ID" value="NZ_JAOCEK010000003.1"/>
</dbReference>
<dbReference type="PROSITE" id="PS00178">
    <property type="entry name" value="AA_TRNA_LIGASE_I"/>
    <property type="match status" value="1"/>
</dbReference>
<keyword evidence="4 9" id="KW-0547">Nucleotide-binding</keyword>
<dbReference type="HAMAP" id="MF_00140_B">
    <property type="entry name" value="Trp_tRNA_synth_B"/>
    <property type="match status" value="1"/>
</dbReference>
<proteinExistence type="inferred from homology"/>
<dbReference type="AlphaFoldDB" id="A0AA42Q0Q0"/>
<dbReference type="CDD" id="cd00806">
    <property type="entry name" value="TrpRS_core"/>
    <property type="match status" value="1"/>
</dbReference>
<dbReference type="GO" id="GO:0006436">
    <property type="term" value="P:tryptophanyl-tRNA aminoacylation"/>
    <property type="evidence" value="ECO:0007669"/>
    <property type="project" value="UniProtKB-UniRule"/>
</dbReference>
<keyword evidence="3 9" id="KW-0436">Ligase</keyword>
<dbReference type="SUPFAM" id="SSF52374">
    <property type="entry name" value="Nucleotidylyl transferase"/>
    <property type="match status" value="1"/>
</dbReference>
<feature type="domain" description="DUF1508" evidence="11">
    <location>
        <begin position="359"/>
        <end position="401"/>
    </location>
</feature>
<feature type="binding site" evidence="9">
    <location>
        <begin position="203"/>
        <end position="207"/>
    </location>
    <ligand>
        <name>ATP</name>
        <dbReference type="ChEBI" id="CHEBI:30616"/>
    </ligand>
</feature>
<evidence type="ECO:0000313" key="13">
    <source>
        <dbReference type="Proteomes" id="UP001161065"/>
    </source>
</evidence>
<dbReference type="PANTHER" id="PTHR43766:SF1">
    <property type="entry name" value="TRYPTOPHAN--TRNA LIGASE, MITOCHONDRIAL"/>
    <property type="match status" value="1"/>
</dbReference>
<dbReference type="PRINTS" id="PR01039">
    <property type="entry name" value="TRNASYNTHTRP"/>
</dbReference>
<dbReference type="NCBIfam" id="TIGR00233">
    <property type="entry name" value="trpS"/>
    <property type="match status" value="1"/>
</dbReference>
<dbReference type="InterPro" id="IPR024109">
    <property type="entry name" value="Trp-tRNA-ligase_bac-type"/>
</dbReference>
<feature type="binding site" evidence="9">
    <location>
        <begin position="19"/>
        <end position="20"/>
    </location>
    <ligand>
        <name>ATP</name>
        <dbReference type="ChEBI" id="CHEBI:30616"/>
    </ligand>
</feature>
<dbReference type="PANTHER" id="PTHR43766">
    <property type="entry name" value="TRYPTOPHAN--TRNA LIGASE, MITOCHONDRIAL"/>
    <property type="match status" value="1"/>
</dbReference>
<dbReference type="GO" id="GO:0005829">
    <property type="term" value="C:cytosol"/>
    <property type="evidence" value="ECO:0007669"/>
    <property type="project" value="TreeGrafter"/>
</dbReference>
<feature type="binding site" evidence="9">
    <location>
        <begin position="11"/>
        <end position="13"/>
    </location>
    <ligand>
        <name>ATP</name>
        <dbReference type="ChEBI" id="CHEBI:30616"/>
    </ligand>
</feature>
<comment type="subcellular location">
    <subcellularLocation>
        <location evidence="9">Cytoplasm</location>
    </subcellularLocation>
</comment>
<dbReference type="GO" id="GO:0004830">
    <property type="term" value="F:tryptophan-tRNA ligase activity"/>
    <property type="evidence" value="ECO:0007669"/>
    <property type="project" value="UniProtKB-UniRule"/>
</dbReference>
<comment type="similarity">
    <text evidence="1 9 10">Belongs to the class-I aminoacyl-tRNA synthetase family.</text>
</comment>
<dbReference type="InterPro" id="IPR010879">
    <property type="entry name" value="DUF1508"/>
</dbReference>
<comment type="catalytic activity">
    <reaction evidence="8 9">
        <text>tRNA(Trp) + L-tryptophan + ATP = L-tryptophyl-tRNA(Trp) + AMP + diphosphate + H(+)</text>
        <dbReference type="Rhea" id="RHEA:24080"/>
        <dbReference type="Rhea" id="RHEA-COMP:9671"/>
        <dbReference type="Rhea" id="RHEA-COMP:9705"/>
        <dbReference type="ChEBI" id="CHEBI:15378"/>
        <dbReference type="ChEBI" id="CHEBI:30616"/>
        <dbReference type="ChEBI" id="CHEBI:33019"/>
        <dbReference type="ChEBI" id="CHEBI:57912"/>
        <dbReference type="ChEBI" id="CHEBI:78442"/>
        <dbReference type="ChEBI" id="CHEBI:78535"/>
        <dbReference type="ChEBI" id="CHEBI:456215"/>
        <dbReference type="EC" id="6.1.1.2"/>
    </reaction>
</comment>
<dbReference type="FunFam" id="1.10.240.10:FF:000005">
    <property type="entry name" value="Tryptophan--tRNA ligase"/>
    <property type="match status" value="1"/>
</dbReference>
<dbReference type="GO" id="GO:0005524">
    <property type="term" value="F:ATP binding"/>
    <property type="evidence" value="ECO:0007669"/>
    <property type="project" value="UniProtKB-UniRule"/>
</dbReference>
<dbReference type="InterPro" id="IPR014729">
    <property type="entry name" value="Rossmann-like_a/b/a_fold"/>
</dbReference>
<comment type="function">
    <text evidence="9">Catalyzes the attachment of tryptophan to tRNA(Trp).</text>
</comment>
<dbReference type="InterPro" id="IPR002305">
    <property type="entry name" value="aa-tRNA-synth_Ic"/>
</dbReference>
<dbReference type="Pfam" id="PF00579">
    <property type="entry name" value="tRNA-synt_1b"/>
    <property type="match status" value="1"/>
</dbReference>
<evidence type="ECO:0000313" key="12">
    <source>
        <dbReference type="EMBL" id="MDH1333696.1"/>
    </source>
</evidence>
<feature type="short sequence motif" description="'HIGH' region" evidence="9">
    <location>
        <begin position="12"/>
        <end position="20"/>
    </location>
</feature>
<sequence length="433" mass="47728">MSTTRFLTGITPSGTPHLGNYAGMMRPAIEASRDQNVENFYFLADYHALIKCQDPERVQRSTIEIAASWLAAGLDPEHVTFYRQSDIPEIPELTWFLTCVTGKGLLNRAHAYKAAVDKNNASGSEPDDGVTAGLFMYPVLMGADILIFNANKVPVGRDQVQHLEMARDMASSFNHIYGGEYFTLPEAVVEESVATLPGLDGRKMSKSYNNTIPLFAPREQLRKLINSITTDSRAPGEAKEVEGSALFQIYQGFASEEESAALRQQYAEGIAWGDAKQILFERIDREIAPMRERYEYLIAHPAELEEILQAGAIKARKLATPLLQQLRGAVGIRNLAQASKAKTKAAKTALPQFKQYRESDGQFYFKLVAADGQLLLQSLGFTAPKEAGQNIARLQREGATALAAIKPCLQTLDGVSDDLVIQALEQLREAAEQ</sequence>
<name>A0AA42Q0Q0_9BURK</name>
<dbReference type="EC" id="6.1.1.2" evidence="9"/>
<feature type="short sequence motif" description="'KMSKS' region" evidence="9">
    <location>
        <begin position="203"/>
        <end position="207"/>
    </location>
</feature>
<evidence type="ECO:0000256" key="1">
    <source>
        <dbReference type="ARBA" id="ARBA00005594"/>
    </source>
</evidence>
<evidence type="ECO:0000259" key="11">
    <source>
        <dbReference type="Pfam" id="PF07411"/>
    </source>
</evidence>
<evidence type="ECO:0000256" key="7">
    <source>
        <dbReference type="ARBA" id="ARBA00023146"/>
    </source>
</evidence>
<evidence type="ECO:0000256" key="5">
    <source>
        <dbReference type="ARBA" id="ARBA00022840"/>
    </source>
</evidence>
<dbReference type="Pfam" id="PF07411">
    <property type="entry name" value="DUF1508"/>
    <property type="match status" value="1"/>
</dbReference>
<dbReference type="Gene3D" id="1.10.240.10">
    <property type="entry name" value="Tyrosyl-Transfer RNA Synthetase"/>
    <property type="match status" value="1"/>
</dbReference>
<keyword evidence="5 9" id="KW-0067">ATP-binding</keyword>
<gene>
    <name evidence="9" type="primary">trpS</name>
    <name evidence="12" type="ORF">N5D63_05980</name>
</gene>
<dbReference type="EMBL" id="JAOCEK010000003">
    <property type="protein sequence ID" value="MDH1333696.1"/>
    <property type="molecule type" value="Genomic_DNA"/>
</dbReference>
<dbReference type="InterPro" id="IPR002306">
    <property type="entry name" value="Trp-tRNA-ligase"/>
</dbReference>
<protein>
    <recommendedName>
        <fullName evidence="9">Tryptophan--tRNA ligase</fullName>
        <ecNumber evidence="9">6.1.1.2</ecNumber>
    </recommendedName>
    <alternativeName>
        <fullName evidence="9">Tryptophanyl-tRNA synthetase</fullName>
        <shortName evidence="9">TrpRS</shortName>
    </alternativeName>
</protein>
<dbReference type="SUPFAM" id="SSF160113">
    <property type="entry name" value="YegP-like"/>
    <property type="match status" value="1"/>
</dbReference>
<reference evidence="12" key="1">
    <citation type="submission" date="2022-09" db="EMBL/GenBank/DDBJ databases">
        <title>Intensive care unit water sources are persistently colonized with multi-drug resistant bacteria and are the site of extensive horizontal gene transfer of antibiotic resistance genes.</title>
        <authorList>
            <person name="Diorio-Toth L."/>
        </authorList>
    </citation>
    <scope>NUCLEOTIDE SEQUENCE</scope>
    <source>
        <strain evidence="12">GD03832</strain>
    </source>
</reference>
<evidence type="ECO:0000256" key="8">
    <source>
        <dbReference type="ARBA" id="ARBA00049929"/>
    </source>
</evidence>
<dbReference type="InterPro" id="IPR036913">
    <property type="entry name" value="YegP-like_sf"/>
</dbReference>
<evidence type="ECO:0000256" key="9">
    <source>
        <dbReference type="HAMAP-Rule" id="MF_00140"/>
    </source>
</evidence>
<dbReference type="NCBIfam" id="NF008923">
    <property type="entry name" value="PRK12284.1"/>
    <property type="match status" value="1"/>
</dbReference>
<accession>A0AA42Q0Q0</accession>
<feature type="binding site" evidence="9">
    <location>
        <position position="144"/>
    </location>
    <ligand>
        <name>L-tryptophan</name>
        <dbReference type="ChEBI" id="CHEBI:57912"/>
    </ligand>
</feature>
<dbReference type="FunFam" id="3.40.50.620:FF:000144">
    <property type="entry name" value="Tryptophan--tRNA ligase"/>
    <property type="match status" value="1"/>
</dbReference>
<keyword evidence="6 9" id="KW-0648">Protein biosynthesis</keyword>
<keyword evidence="7 9" id="KW-0030">Aminoacyl-tRNA synthetase</keyword>
<evidence type="ECO:0000256" key="10">
    <source>
        <dbReference type="RuleBase" id="RU363036"/>
    </source>
</evidence>
<evidence type="ECO:0000256" key="3">
    <source>
        <dbReference type="ARBA" id="ARBA00022598"/>
    </source>
</evidence>
<dbReference type="InterPro" id="IPR001412">
    <property type="entry name" value="aa-tRNA-synth_I_CS"/>
</dbReference>
<feature type="binding site" evidence="9">
    <location>
        <begin position="156"/>
        <end position="158"/>
    </location>
    <ligand>
        <name>ATP</name>
        <dbReference type="ChEBI" id="CHEBI:30616"/>
    </ligand>
</feature>
<evidence type="ECO:0000256" key="4">
    <source>
        <dbReference type="ARBA" id="ARBA00022741"/>
    </source>
</evidence>
<dbReference type="Gene3D" id="3.40.50.620">
    <property type="entry name" value="HUPs"/>
    <property type="match status" value="1"/>
</dbReference>
<evidence type="ECO:0000256" key="6">
    <source>
        <dbReference type="ARBA" id="ARBA00022917"/>
    </source>
</evidence>
<feature type="binding site" evidence="9">
    <location>
        <position position="196"/>
    </location>
    <ligand>
        <name>ATP</name>
        <dbReference type="ChEBI" id="CHEBI:30616"/>
    </ligand>
</feature>
<comment type="subunit">
    <text evidence="9">Homodimer.</text>
</comment>
<comment type="caution">
    <text evidence="12">The sequence shown here is derived from an EMBL/GenBank/DDBJ whole genome shotgun (WGS) entry which is preliminary data.</text>
</comment>